<organism evidence="1">
    <name type="scientific">Tanacetum cinerariifolium</name>
    <name type="common">Dalmatian daisy</name>
    <name type="synonym">Chrysanthemum cinerariifolium</name>
    <dbReference type="NCBI Taxonomy" id="118510"/>
    <lineage>
        <taxon>Eukaryota</taxon>
        <taxon>Viridiplantae</taxon>
        <taxon>Streptophyta</taxon>
        <taxon>Embryophyta</taxon>
        <taxon>Tracheophyta</taxon>
        <taxon>Spermatophyta</taxon>
        <taxon>Magnoliopsida</taxon>
        <taxon>eudicotyledons</taxon>
        <taxon>Gunneridae</taxon>
        <taxon>Pentapetalae</taxon>
        <taxon>asterids</taxon>
        <taxon>campanulids</taxon>
        <taxon>Asterales</taxon>
        <taxon>Asteraceae</taxon>
        <taxon>Asteroideae</taxon>
        <taxon>Anthemideae</taxon>
        <taxon>Anthemidinae</taxon>
        <taxon>Tanacetum</taxon>
    </lineage>
</organism>
<comment type="caution">
    <text evidence="1">The sequence shown here is derived from an EMBL/GenBank/DDBJ whole genome shotgun (WGS) entry which is preliminary data.</text>
</comment>
<dbReference type="AlphaFoldDB" id="A0A6L2LVU3"/>
<sequence length="252" mass="28886">MSNINKNLQTQTSNALHNAIIEAGDKDRPLMLAPEGTSETTTEGYMENYKNVLQDVRNQLNAEAKVVYIIPTGIDYDIYSIVDACPNSQELKTVSYHKLYDILKQHHNEVNKIRAERLAHATKNSEPIFDVETLQMVQNDDDNYNVFANDREYLEQSESVNDTYPDEQGDNNITTDLLDMINNGEEADQDDDNLARERDLLASLIEKLKCEIDDSKNRKVLDDDDVDALDISSLDSRLRLLYLIKKRRLVMI</sequence>
<evidence type="ECO:0000313" key="1">
    <source>
        <dbReference type="EMBL" id="GEU64265.1"/>
    </source>
</evidence>
<protein>
    <submittedName>
        <fullName evidence="1">Uncharacterized protein</fullName>
    </submittedName>
</protein>
<reference evidence="1" key="1">
    <citation type="journal article" date="2019" name="Sci. Rep.">
        <title>Draft genome of Tanacetum cinerariifolium, the natural source of mosquito coil.</title>
        <authorList>
            <person name="Yamashiro T."/>
            <person name="Shiraishi A."/>
            <person name="Satake H."/>
            <person name="Nakayama K."/>
        </authorList>
    </citation>
    <scope>NUCLEOTIDE SEQUENCE</scope>
</reference>
<proteinExistence type="predicted"/>
<accession>A0A6L2LVU3</accession>
<gene>
    <name evidence="1" type="ORF">Tci_036243</name>
</gene>
<name>A0A6L2LVU3_TANCI</name>
<dbReference type="EMBL" id="BKCJ010004990">
    <property type="protein sequence ID" value="GEU64265.1"/>
    <property type="molecule type" value="Genomic_DNA"/>
</dbReference>